<name>A0AAD9ALD3_9PEZI</name>
<dbReference type="Proteomes" id="UP001243330">
    <property type="component" value="Unassembled WGS sequence"/>
</dbReference>
<comment type="caution">
    <text evidence="1">The sequence shown here is derived from an EMBL/GenBank/DDBJ whole genome shotgun (WGS) entry which is preliminary data.</text>
</comment>
<proteinExistence type="predicted"/>
<reference evidence="1" key="1">
    <citation type="submission" date="2023-01" db="EMBL/GenBank/DDBJ databases">
        <title>Colletotrichum chrysophilum M932 genome sequence.</title>
        <authorList>
            <person name="Baroncelli R."/>
        </authorList>
    </citation>
    <scope>NUCLEOTIDE SEQUENCE</scope>
    <source>
        <strain evidence="1">M932</strain>
    </source>
</reference>
<dbReference type="AlphaFoldDB" id="A0AAD9ALD3"/>
<evidence type="ECO:0000313" key="1">
    <source>
        <dbReference type="EMBL" id="KAK1849470.1"/>
    </source>
</evidence>
<evidence type="ECO:0000313" key="2">
    <source>
        <dbReference type="Proteomes" id="UP001243330"/>
    </source>
</evidence>
<keyword evidence="2" id="KW-1185">Reference proteome</keyword>
<gene>
    <name evidence="1" type="ORF">CCHR01_07915</name>
</gene>
<accession>A0AAD9ALD3</accession>
<dbReference type="EMBL" id="JAQOWY010000143">
    <property type="protein sequence ID" value="KAK1849470.1"/>
    <property type="molecule type" value="Genomic_DNA"/>
</dbReference>
<protein>
    <submittedName>
        <fullName evidence="1">Uncharacterized protein</fullName>
    </submittedName>
</protein>
<organism evidence="1 2">
    <name type="scientific">Colletotrichum chrysophilum</name>
    <dbReference type="NCBI Taxonomy" id="1836956"/>
    <lineage>
        <taxon>Eukaryota</taxon>
        <taxon>Fungi</taxon>
        <taxon>Dikarya</taxon>
        <taxon>Ascomycota</taxon>
        <taxon>Pezizomycotina</taxon>
        <taxon>Sordariomycetes</taxon>
        <taxon>Hypocreomycetidae</taxon>
        <taxon>Glomerellales</taxon>
        <taxon>Glomerellaceae</taxon>
        <taxon>Colletotrichum</taxon>
        <taxon>Colletotrichum gloeosporioides species complex</taxon>
    </lineage>
</organism>
<sequence length="225" mass="25528">MIIAMPSYAIHVHEDRNDLETLLAQKHRLKVAISVQANNTGANPSNFNVVYQSVPLSPNMHLCWTGQYALNWISHIPADGTRLENFNGNWQPWRPGESYSLHKTGCWDKASPKRGLRIHDTIEVSGNDHGSVHVVVGLQRSEHSGKTTWVPIFIDKSELAKGGGRRYELDHRVKMWFGTEDSDSTMVSRAELASTSSSTTETLTMRSEVWIRYNTLRRKWETANL</sequence>